<proteinExistence type="predicted"/>
<dbReference type="InterPro" id="IPR010710">
    <property type="entry name" value="DUF1289"/>
</dbReference>
<gene>
    <name evidence="1" type="ORF">ABH309_13765</name>
</gene>
<dbReference type="Proteomes" id="UP001438292">
    <property type="component" value="Unassembled WGS sequence"/>
</dbReference>
<dbReference type="RefSeq" id="WP_231178383.1">
    <property type="nucleotide sequence ID" value="NZ_CP197095.1"/>
</dbReference>
<reference evidence="1 2" key="1">
    <citation type="submission" date="2024-05" db="EMBL/GenBank/DDBJ databases">
        <authorList>
            <person name="De Oliveira J.P."/>
            <person name="Noriler S.A."/>
            <person name="De Oliveira A.G."/>
            <person name="Sipoli D.S."/>
        </authorList>
    </citation>
    <scope>NUCLEOTIDE SEQUENCE [LARGE SCALE GENOMIC DNA]</scope>
    <source>
        <strain evidence="1 2">LABIM186</strain>
    </source>
</reference>
<evidence type="ECO:0000313" key="2">
    <source>
        <dbReference type="Proteomes" id="UP001438292"/>
    </source>
</evidence>
<sequence>MNKVSGNKMAKTELSPCIGICRLDDSGQICIGCRRTLDEIAGWSRYGEEQKAQVWRRLLALPLPVQAKTCPQCGSGFACGAGGESGGCWCADLPLELSPSEADSDCLCPACLQKRLSLRDE</sequence>
<keyword evidence="2" id="KW-1185">Reference proteome</keyword>
<dbReference type="EMBL" id="JBDQQU010000013">
    <property type="protein sequence ID" value="MEO3955520.1"/>
    <property type="molecule type" value="Genomic_DNA"/>
</dbReference>
<evidence type="ECO:0000313" key="1">
    <source>
        <dbReference type="EMBL" id="MEO3955520.1"/>
    </source>
</evidence>
<dbReference type="Pfam" id="PF14375">
    <property type="entry name" value="Cys_rich_CWC"/>
    <property type="match status" value="1"/>
</dbReference>
<comment type="caution">
    <text evidence="1">The sequence shown here is derived from an EMBL/GenBank/DDBJ whole genome shotgun (WGS) entry which is preliminary data.</text>
</comment>
<protein>
    <submittedName>
        <fullName evidence="1">Cysteine-rich CWC family protein</fullName>
    </submittedName>
</protein>
<dbReference type="GeneID" id="97480250"/>
<name>A0ABV0H604_9NEIS</name>
<dbReference type="PANTHER" id="PTHR35175">
    <property type="entry name" value="DUF1289 DOMAIN-CONTAINING PROTEIN"/>
    <property type="match status" value="1"/>
</dbReference>
<dbReference type="Pfam" id="PF06945">
    <property type="entry name" value="DUF1289"/>
    <property type="match status" value="1"/>
</dbReference>
<dbReference type="InterPro" id="IPR032720">
    <property type="entry name" value="Cys_rich_CWC"/>
</dbReference>
<dbReference type="PANTHER" id="PTHR35175:SF2">
    <property type="entry name" value="DUF1289 DOMAIN-CONTAINING PROTEIN"/>
    <property type="match status" value="1"/>
</dbReference>
<accession>A0ABV0H604</accession>
<organism evidence="1 2">
    <name type="scientific">Chromobacterium piscinae</name>
    <dbReference type="NCBI Taxonomy" id="686831"/>
    <lineage>
        <taxon>Bacteria</taxon>
        <taxon>Pseudomonadati</taxon>
        <taxon>Pseudomonadota</taxon>
        <taxon>Betaproteobacteria</taxon>
        <taxon>Neisseriales</taxon>
        <taxon>Chromobacteriaceae</taxon>
        <taxon>Chromobacterium</taxon>
    </lineage>
</organism>